<sequence length="106" mass="12200">MIESKTKSESQKWNLDVVVFWSAGLKIPRYPCLTAVIKTQIFQPSLMKQFGHFSFLFLCPTLRCLTSAMLLFLYHLQMKCGFLHVIAVQACRLAYIILEEATQPIN</sequence>
<keyword evidence="1" id="KW-0472">Membrane</keyword>
<dbReference type="EMBL" id="IACJ01079905">
    <property type="protein sequence ID" value="LAA50344.1"/>
    <property type="molecule type" value="Transcribed_RNA"/>
</dbReference>
<reference evidence="2" key="1">
    <citation type="submission" date="2017-07" db="EMBL/GenBank/DDBJ databases">
        <authorList>
            <person name="Mikheyev A."/>
            <person name="Grau M."/>
        </authorList>
    </citation>
    <scope>NUCLEOTIDE SEQUENCE</scope>
    <source>
        <tissue evidence="2">Venom_gland</tissue>
    </source>
</reference>
<accession>A0A2D4FS87</accession>
<dbReference type="AlphaFoldDB" id="A0A2D4FS87"/>
<evidence type="ECO:0000256" key="1">
    <source>
        <dbReference type="SAM" id="Phobius"/>
    </source>
</evidence>
<proteinExistence type="predicted"/>
<reference evidence="2" key="2">
    <citation type="submission" date="2017-11" db="EMBL/GenBank/DDBJ databases">
        <title>Coralsnake Venomics: Analyses of Venom Gland Transcriptomes and Proteomes of Six Brazilian Taxa.</title>
        <authorList>
            <person name="Aird S.D."/>
            <person name="Jorge da Silva N."/>
            <person name="Qiu L."/>
            <person name="Villar-Briones A."/>
            <person name="Aparecida-Saddi V."/>
            <person name="Campos-Telles M.P."/>
            <person name="Grau M."/>
            <person name="Mikheyev A.S."/>
        </authorList>
    </citation>
    <scope>NUCLEOTIDE SEQUENCE</scope>
    <source>
        <tissue evidence="2">Venom_gland</tissue>
    </source>
</reference>
<keyword evidence="1" id="KW-0812">Transmembrane</keyword>
<organism evidence="2">
    <name type="scientific">Micrurus corallinus</name>
    <name type="common">Brazilian coral snake</name>
    <dbReference type="NCBI Taxonomy" id="54390"/>
    <lineage>
        <taxon>Eukaryota</taxon>
        <taxon>Metazoa</taxon>
        <taxon>Chordata</taxon>
        <taxon>Craniata</taxon>
        <taxon>Vertebrata</taxon>
        <taxon>Euteleostomi</taxon>
        <taxon>Lepidosauria</taxon>
        <taxon>Squamata</taxon>
        <taxon>Bifurcata</taxon>
        <taxon>Unidentata</taxon>
        <taxon>Episquamata</taxon>
        <taxon>Toxicofera</taxon>
        <taxon>Serpentes</taxon>
        <taxon>Colubroidea</taxon>
        <taxon>Elapidae</taxon>
        <taxon>Elapinae</taxon>
        <taxon>Micrurus</taxon>
    </lineage>
</organism>
<name>A0A2D4FS87_MICCO</name>
<evidence type="ECO:0000313" key="2">
    <source>
        <dbReference type="EMBL" id="LAA50344.1"/>
    </source>
</evidence>
<protein>
    <submittedName>
        <fullName evidence="2">Uncharacterized protein</fullName>
    </submittedName>
</protein>
<keyword evidence="1" id="KW-1133">Transmembrane helix</keyword>
<feature type="transmembrane region" description="Helical" evidence="1">
    <location>
        <begin position="53"/>
        <end position="74"/>
    </location>
</feature>
<dbReference type="EMBL" id="IACJ01079908">
    <property type="protein sequence ID" value="LAA50354.1"/>
    <property type="molecule type" value="Transcribed_RNA"/>
</dbReference>
<dbReference type="EMBL" id="IACJ01079907">
    <property type="protein sequence ID" value="LAA50350.1"/>
    <property type="molecule type" value="Transcribed_RNA"/>
</dbReference>